<evidence type="ECO:0000313" key="1">
    <source>
        <dbReference type="EMBL" id="AFU57389.1"/>
    </source>
</evidence>
<dbReference type="STRING" id="1237085.Ngar_c04420"/>
<dbReference type="RefSeq" id="WP_015017935.1">
    <property type="nucleotide sequence ID" value="NC_018719.1"/>
</dbReference>
<name>K0ILV8_NITGG</name>
<dbReference type="OrthoDB" id="30795at2157"/>
<dbReference type="AlphaFoldDB" id="K0ILV8"/>
<dbReference type="InParanoid" id="K0ILV8"/>
<dbReference type="BioCyc" id="CNIT1237085:G1324-441-MONOMER"/>
<reference evidence="1 2" key="1">
    <citation type="journal article" date="2012" name="Environ. Microbiol.">
        <title>The genome of the ammonia-oxidizing Candidatus Nitrososphaera gargensis: insights into metabolic versatility and environmental adaptations.</title>
        <authorList>
            <person name="Spang A."/>
            <person name="Poehlein A."/>
            <person name="Offre P."/>
            <person name="Zumbragel S."/>
            <person name="Haider S."/>
            <person name="Rychlik N."/>
            <person name="Nowka B."/>
            <person name="Schmeisser C."/>
            <person name="Lebedeva E.V."/>
            <person name="Rattei T."/>
            <person name="Bohm C."/>
            <person name="Schmid M."/>
            <person name="Galushko A."/>
            <person name="Hatzenpichler R."/>
            <person name="Weinmaier T."/>
            <person name="Daniel R."/>
            <person name="Schleper C."/>
            <person name="Spieck E."/>
            <person name="Streit W."/>
            <person name="Wagner M."/>
        </authorList>
    </citation>
    <scope>NUCLEOTIDE SEQUENCE [LARGE SCALE GENOMIC DNA]</scope>
    <source>
        <strain evidence="2">Ga9.2</strain>
    </source>
</reference>
<dbReference type="KEGG" id="nga:Ngar_c04420"/>
<gene>
    <name evidence="1" type="ordered locus">Ngar_c04420</name>
</gene>
<accession>K0ILV8</accession>
<dbReference type="Proteomes" id="UP000008037">
    <property type="component" value="Chromosome"/>
</dbReference>
<proteinExistence type="predicted"/>
<evidence type="ECO:0000313" key="2">
    <source>
        <dbReference type="Proteomes" id="UP000008037"/>
    </source>
</evidence>
<protein>
    <submittedName>
        <fullName evidence="1">Uncharacterized protein</fullName>
    </submittedName>
</protein>
<sequence length="153" mass="17721">MANRLIPSLLKYAGAGKRNSAEIFVGLKGLRTAYEILLQDAARGDILRYFYPFDDYHEIASPIYARLHLFQKQKRLDERGIGTTAFQKSKHYQELKNVNMRFVSFPLPGTMDIFGDKMLMVSWENTTAILITSKEINDHFKQYFDSVWSMAKV</sequence>
<keyword evidence="2" id="KW-1185">Reference proteome</keyword>
<dbReference type="EMBL" id="CP002408">
    <property type="protein sequence ID" value="AFU57389.1"/>
    <property type="molecule type" value="Genomic_DNA"/>
</dbReference>
<dbReference type="HOGENOM" id="CLU_1709189_0_0_2"/>
<organism evidence="1 2">
    <name type="scientific">Nitrososphaera gargensis (strain Ga9.2)</name>
    <dbReference type="NCBI Taxonomy" id="1237085"/>
    <lineage>
        <taxon>Archaea</taxon>
        <taxon>Nitrososphaerota</taxon>
        <taxon>Nitrososphaeria</taxon>
        <taxon>Nitrososphaerales</taxon>
        <taxon>Nitrososphaeraceae</taxon>
        <taxon>Nitrososphaera</taxon>
    </lineage>
</organism>
<dbReference type="GeneID" id="13796617"/>